<keyword evidence="3" id="KW-1185">Reference proteome</keyword>
<gene>
    <name evidence="2" type="ORF">BDD16_002372</name>
</gene>
<feature type="region of interest" description="Disordered" evidence="1">
    <location>
        <begin position="386"/>
        <end position="410"/>
    </location>
</feature>
<evidence type="ECO:0000256" key="1">
    <source>
        <dbReference type="SAM" id="MobiDB-lite"/>
    </source>
</evidence>
<dbReference type="Gene3D" id="1.25.40.10">
    <property type="entry name" value="Tetratricopeptide repeat domain"/>
    <property type="match status" value="1"/>
</dbReference>
<dbReference type="InterPro" id="IPR011990">
    <property type="entry name" value="TPR-like_helical_dom_sf"/>
</dbReference>
<dbReference type="RefSeq" id="WP_179634155.1">
    <property type="nucleotide sequence ID" value="NZ_JACCFH010000001.1"/>
</dbReference>
<sequence length="410" mass="44993">MLNIVVARRGEEVRWIDELPDHCTVTVCTDDASIGVPLDVTRHIQLVRLPGQHSTGELYLSHLRRAAAGPAESTTVFCPGDPLAVCPDFFALLDTSALWGEVQPLSQTSANGEPAQDARDWLADLPVAPVRFDLRSWTPLGGFDKTMHRAQQRYRQTHQLDDHGHPATHFFEACGLDAFARTVGGHDLGVRDSGLLFAVRQSRINDWLATCGPALPQVSDWLRQDPAHPRIWDQFWLHLFGLPFVRLDALPRPDLALDVGSDDDALLEDFSLSRALATIDDTLARLAPPPLTRRDHRPSALQVARAVAAAQARRAPVESTESRQALADLSERAAQAFRVGDLQYAVSCAQLALKQDANHTSSRFTLAMALSAQGEREAALEQFEQLLNAGAPASRHPPVSDRTSAPVRPQ</sequence>
<comment type="caution">
    <text evidence="2">The sequence shown here is derived from an EMBL/GenBank/DDBJ whole genome shotgun (WGS) entry which is preliminary data.</text>
</comment>
<evidence type="ECO:0008006" key="4">
    <source>
        <dbReference type="Google" id="ProtNLM"/>
    </source>
</evidence>
<protein>
    <recommendedName>
        <fullName evidence="4">Tetratricopeptide repeat protein</fullName>
    </recommendedName>
</protein>
<evidence type="ECO:0000313" key="3">
    <source>
        <dbReference type="Proteomes" id="UP000518288"/>
    </source>
</evidence>
<dbReference type="AlphaFoldDB" id="A0A7Y9U7D3"/>
<organism evidence="2 3">
    <name type="scientific">Sphaerotilus montanus</name>
    <dbReference type="NCBI Taxonomy" id="522889"/>
    <lineage>
        <taxon>Bacteria</taxon>
        <taxon>Pseudomonadati</taxon>
        <taxon>Pseudomonadota</taxon>
        <taxon>Betaproteobacteria</taxon>
        <taxon>Burkholderiales</taxon>
        <taxon>Sphaerotilaceae</taxon>
        <taxon>Sphaerotilus</taxon>
    </lineage>
</organism>
<name>A0A7Y9U7D3_9BURK</name>
<accession>A0A7Y9U7D3</accession>
<dbReference type="SUPFAM" id="SSF48452">
    <property type="entry name" value="TPR-like"/>
    <property type="match status" value="1"/>
</dbReference>
<proteinExistence type="predicted"/>
<evidence type="ECO:0000313" key="2">
    <source>
        <dbReference type="EMBL" id="NYG33386.1"/>
    </source>
</evidence>
<dbReference type="Proteomes" id="UP000518288">
    <property type="component" value="Unassembled WGS sequence"/>
</dbReference>
<dbReference type="EMBL" id="JACCFH010000001">
    <property type="protein sequence ID" value="NYG33386.1"/>
    <property type="molecule type" value="Genomic_DNA"/>
</dbReference>
<reference evidence="2 3" key="1">
    <citation type="submission" date="2020-07" db="EMBL/GenBank/DDBJ databases">
        <title>Genomic Encyclopedia of Archaeal and Bacterial Type Strains, Phase II (KMG-II): from individual species to whole genera.</title>
        <authorList>
            <person name="Goeker M."/>
        </authorList>
    </citation>
    <scope>NUCLEOTIDE SEQUENCE [LARGE SCALE GENOMIC DNA]</scope>
    <source>
        <strain evidence="2 3">DSM 21226</strain>
    </source>
</reference>